<dbReference type="EMBL" id="JACVVK020000081">
    <property type="protein sequence ID" value="KAK7494660.1"/>
    <property type="molecule type" value="Genomic_DNA"/>
</dbReference>
<dbReference type="PROSITE" id="PS50209">
    <property type="entry name" value="CARD"/>
    <property type="match status" value="1"/>
</dbReference>
<gene>
    <name evidence="3" type="ORF">BaRGS_00014058</name>
</gene>
<dbReference type="InterPro" id="IPR001315">
    <property type="entry name" value="CARD"/>
</dbReference>
<dbReference type="SUPFAM" id="SSF47986">
    <property type="entry name" value="DEATH domain"/>
    <property type="match status" value="1"/>
</dbReference>
<feature type="region of interest" description="Disordered" evidence="1">
    <location>
        <begin position="253"/>
        <end position="313"/>
    </location>
</feature>
<dbReference type="PANTHER" id="PTHR15034:SF5">
    <property type="entry name" value="DEATH DOMAIN-CONTAINING PROTEIN CRADD"/>
    <property type="match status" value="1"/>
</dbReference>
<accession>A0ABD0L5H7</accession>
<dbReference type="Proteomes" id="UP001519460">
    <property type="component" value="Unassembled WGS sequence"/>
</dbReference>
<evidence type="ECO:0000313" key="4">
    <source>
        <dbReference type="Proteomes" id="UP001519460"/>
    </source>
</evidence>
<sequence length="313" mass="36268">MPLKTEIVPPRGQVTDEQQMCLEWNRTLLLKELESDCILPLLRRDGIFDAADEEKVLSKQVRSEQNDILLDIIENRTSRGFDAFLSALEETNHKRAAQRLRGSMLQVRRDSVTQLTEHVLEVDNESEVSSTSSHENEILQLREIIQQLREENSQLVEKADLLEQAEEKISTLEEQIDELYDENAALKRTLKEMREEIDEVKQNAQIEKRSFETKLRNLQTDREMDKKAFERNVVRMNSMFSKLQGQLSDVESKLENKMDRNQSRLESSENLNVSGRRPQFPTRELVLYREKSSRAGPRDGKGAGKFGKGPKKP</sequence>
<protein>
    <recommendedName>
        <fullName evidence="2">CARD domain-containing protein</fullName>
    </recommendedName>
</protein>
<feature type="compositionally biased region" description="Basic and acidic residues" evidence="1">
    <location>
        <begin position="253"/>
        <end position="267"/>
    </location>
</feature>
<feature type="domain" description="CARD" evidence="2">
    <location>
        <begin position="14"/>
        <end position="103"/>
    </location>
</feature>
<name>A0ABD0L5H7_9CAEN</name>
<comment type="caution">
    <text evidence="3">The sequence shown here is derived from an EMBL/GenBank/DDBJ whole genome shotgun (WGS) entry which is preliminary data.</text>
</comment>
<feature type="compositionally biased region" description="Basic and acidic residues" evidence="1">
    <location>
        <begin position="286"/>
        <end position="302"/>
    </location>
</feature>
<evidence type="ECO:0000259" key="2">
    <source>
        <dbReference type="PROSITE" id="PS50209"/>
    </source>
</evidence>
<evidence type="ECO:0000256" key="1">
    <source>
        <dbReference type="SAM" id="MobiDB-lite"/>
    </source>
</evidence>
<dbReference type="InterPro" id="IPR037939">
    <property type="entry name" value="CRADD"/>
</dbReference>
<dbReference type="PANTHER" id="PTHR15034">
    <property type="entry name" value="DEATH DOMAIN-CONTAINING PROTEIN CRADD"/>
    <property type="match status" value="1"/>
</dbReference>
<dbReference type="CDD" id="cd01671">
    <property type="entry name" value="CARD"/>
    <property type="match status" value="1"/>
</dbReference>
<reference evidence="3 4" key="1">
    <citation type="journal article" date="2023" name="Sci. Data">
        <title>Genome assembly of the Korean intertidal mud-creeper Batillaria attramentaria.</title>
        <authorList>
            <person name="Patra A.K."/>
            <person name="Ho P.T."/>
            <person name="Jun S."/>
            <person name="Lee S.J."/>
            <person name="Kim Y."/>
            <person name="Won Y.J."/>
        </authorList>
    </citation>
    <scope>NUCLEOTIDE SEQUENCE [LARGE SCALE GENOMIC DNA]</scope>
    <source>
        <strain evidence="3">Wonlab-2016</strain>
    </source>
</reference>
<organism evidence="3 4">
    <name type="scientific">Batillaria attramentaria</name>
    <dbReference type="NCBI Taxonomy" id="370345"/>
    <lineage>
        <taxon>Eukaryota</taxon>
        <taxon>Metazoa</taxon>
        <taxon>Spiralia</taxon>
        <taxon>Lophotrochozoa</taxon>
        <taxon>Mollusca</taxon>
        <taxon>Gastropoda</taxon>
        <taxon>Caenogastropoda</taxon>
        <taxon>Sorbeoconcha</taxon>
        <taxon>Cerithioidea</taxon>
        <taxon>Batillariidae</taxon>
        <taxon>Batillaria</taxon>
    </lineage>
</organism>
<dbReference type="Gene3D" id="1.10.533.10">
    <property type="entry name" value="Death Domain, Fas"/>
    <property type="match status" value="1"/>
</dbReference>
<proteinExistence type="predicted"/>
<dbReference type="InterPro" id="IPR011029">
    <property type="entry name" value="DEATH-like_dom_sf"/>
</dbReference>
<evidence type="ECO:0000313" key="3">
    <source>
        <dbReference type="EMBL" id="KAK7494660.1"/>
    </source>
</evidence>
<dbReference type="AlphaFoldDB" id="A0ABD0L5H7"/>
<dbReference type="Pfam" id="PF00619">
    <property type="entry name" value="CARD"/>
    <property type="match status" value="1"/>
</dbReference>
<keyword evidence="4" id="KW-1185">Reference proteome</keyword>